<feature type="domain" description="MoaB/Mog" evidence="12">
    <location>
        <begin position="176"/>
        <end position="313"/>
    </location>
</feature>
<comment type="pathway">
    <text evidence="3 11">Cofactor biosynthesis; molybdopterin biosynthesis.</text>
</comment>
<evidence type="ECO:0000256" key="9">
    <source>
        <dbReference type="ARBA" id="ARBA00023150"/>
    </source>
</evidence>
<evidence type="ECO:0000259" key="12">
    <source>
        <dbReference type="SMART" id="SM00852"/>
    </source>
</evidence>
<dbReference type="UniPathway" id="UPA00344"/>
<proteinExistence type="inferred from homology"/>
<organism evidence="13 14">
    <name type="scientific">Phycicoccus elongatus Lp2</name>
    <dbReference type="NCBI Taxonomy" id="1193181"/>
    <lineage>
        <taxon>Bacteria</taxon>
        <taxon>Bacillati</taxon>
        <taxon>Actinomycetota</taxon>
        <taxon>Actinomycetes</taxon>
        <taxon>Micrococcales</taxon>
        <taxon>Intrasporangiaceae</taxon>
        <taxon>Phycicoccus</taxon>
    </lineage>
</organism>
<dbReference type="InterPro" id="IPR001453">
    <property type="entry name" value="MoaB/Mog_dom"/>
</dbReference>
<evidence type="ECO:0000313" key="14">
    <source>
        <dbReference type="Proteomes" id="UP000013167"/>
    </source>
</evidence>
<dbReference type="Gene3D" id="2.40.340.10">
    <property type="entry name" value="MoeA, C-terminal, domain IV"/>
    <property type="match status" value="1"/>
</dbReference>
<dbReference type="InterPro" id="IPR036688">
    <property type="entry name" value="MoeA_C_domain_IV_sf"/>
</dbReference>
<dbReference type="STRING" id="1193181.BN10_630007"/>
<dbReference type="EMBL" id="CAIZ01000134">
    <property type="protein sequence ID" value="CCH70653.1"/>
    <property type="molecule type" value="Genomic_DNA"/>
</dbReference>
<dbReference type="InterPro" id="IPR005111">
    <property type="entry name" value="MoeA_C_domain_IV"/>
</dbReference>
<evidence type="ECO:0000313" key="13">
    <source>
        <dbReference type="EMBL" id="CCH70653.1"/>
    </source>
</evidence>
<dbReference type="PANTHER" id="PTHR10192:SF5">
    <property type="entry name" value="GEPHYRIN"/>
    <property type="match status" value="1"/>
</dbReference>
<dbReference type="InterPro" id="IPR036425">
    <property type="entry name" value="MoaB/Mog-like_dom_sf"/>
</dbReference>
<dbReference type="FunFam" id="2.170.190.11:FF:000004">
    <property type="entry name" value="Molybdopterin molybdenumtransferase"/>
    <property type="match status" value="1"/>
</dbReference>
<evidence type="ECO:0000256" key="11">
    <source>
        <dbReference type="RuleBase" id="RU365090"/>
    </source>
</evidence>
<keyword evidence="5 11" id="KW-0500">Molybdenum</keyword>
<dbReference type="HOGENOM" id="CLU_010186_7_0_11"/>
<evidence type="ECO:0000256" key="5">
    <source>
        <dbReference type="ARBA" id="ARBA00022505"/>
    </source>
</evidence>
<dbReference type="GO" id="GO:0005829">
    <property type="term" value="C:cytosol"/>
    <property type="evidence" value="ECO:0007669"/>
    <property type="project" value="TreeGrafter"/>
</dbReference>
<dbReference type="PANTHER" id="PTHR10192">
    <property type="entry name" value="MOLYBDOPTERIN BIOSYNTHESIS PROTEIN"/>
    <property type="match status" value="1"/>
</dbReference>
<dbReference type="InterPro" id="IPR005110">
    <property type="entry name" value="MoeA_linker/N"/>
</dbReference>
<accession>N0E133</accession>
<dbReference type="GO" id="GO:0006777">
    <property type="term" value="P:Mo-molybdopterin cofactor biosynthetic process"/>
    <property type="evidence" value="ECO:0007669"/>
    <property type="project" value="UniProtKB-UniRule"/>
</dbReference>
<dbReference type="InterPro" id="IPR036135">
    <property type="entry name" value="MoeA_linker/N_sf"/>
</dbReference>
<dbReference type="FunFam" id="3.40.980.10:FF:000004">
    <property type="entry name" value="Molybdopterin molybdenumtransferase"/>
    <property type="match status" value="1"/>
</dbReference>
<comment type="cofactor">
    <cofactor evidence="1 11">
        <name>Mg(2+)</name>
        <dbReference type="ChEBI" id="CHEBI:18420"/>
    </cofactor>
</comment>
<dbReference type="SUPFAM" id="SSF63882">
    <property type="entry name" value="MoeA N-terminal region -like"/>
    <property type="match status" value="1"/>
</dbReference>
<comment type="caution">
    <text evidence="13">The sequence shown here is derived from an EMBL/GenBank/DDBJ whole genome shotgun (WGS) entry which is preliminary data.</text>
</comment>
<keyword evidence="6 11" id="KW-0808">Transferase</keyword>
<keyword evidence="9 11" id="KW-0501">Molybdenum cofactor biosynthesis</keyword>
<dbReference type="InterPro" id="IPR038987">
    <property type="entry name" value="MoeA-like"/>
</dbReference>
<dbReference type="AlphaFoldDB" id="N0E133"/>
<evidence type="ECO:0000256" key="10">
    <source>
        <dbReference type="ARBA" id="ARBA00047317"/>
    </source>
</evidence>
<dbReference type="Gene3D" id="3.90.105.10">
    <property type="entry name" value="Molybdopterin biosynthesis moea protein, domain 2"/>
    <property type="match status" value="1"/>
</dbReference>
<evidence type="ECO:0000256" key="6">
    <source>
        <dbReference type="ARBA" id="ARBA00022679"/>
    </source>
</evidence>
<dbReference type="Pfam" id="PF03454">
    <property type="entry name" value="MoeA_C"/>
    <property type="match status" value="1"/>
</dbReference>
<dbReference type="SUPFAM" id="SSF53218">
    <property type="entry name" value="Molybdenum cofactor biosynthesis proteins"/>
    <property type="match status" value="1"/>
</dbReference>
<dbReference type="CDD" id="cd00887">
    <property type="entry name" value="MoeA"/>
    <property type="match status" value="1"/>
</dbReference>
<gene>
    <name evidence="13" type="primary">moaE</name>
    <name evidence="13" type="ORF">BN10_630007</name>
</gene>
<evidence type="ECO:0000256" key="3">
    <source>
        <dbReference type="ARBA" id="ARBA00005046"/>
    </source>
</evidence>
<keyword evidence="8 11" id="KW-0460">Magnesium</keyword>
<dbReference type="eggNOG" id="COG0303">
    <property type="taxonomic scope" value="Bacteria"/>
</dbReference>
<evidence type="ECO:0000256" key="1">
    <source>
        <dbReference type="ARBA" id="ARBA00001946"/>
    </source>
</evidence>
<dbReference type="Pfam" id="PF03453">
    <property type="entry name" value="MoeA_N"/>
    <property type="match status" value="1"/>
</dbReference>
<dbReference type="NCBIfam" id="TIGR00177">
    <property type="entry name" value="molyb_syn"/>
    <property type="match status" value="1"/>
</dbReference>
<keyword evidence="7 11" id="KW-0479">Metal-binding</keyword>
<dbReference type="Gene3D" id="2.170.190.11">
    <property type="entry name" value="Molybdopterin biosynthesis moea protein, domain 3"/>
    <property type="match status" value="1"/>
</dbReference>
<dbReference type="SUPFAM" id="SSF63867">
    <property type="entry name" value="MoeA C-terminal domain-like"/>
    <property type="match status" value="1"/>
</dbReference>
<dbReference type="GO" id="GO:0046872">
    <property type="term" value="F:metal ion binding"/>
    <property type="evidence" value="ECO:0007669"/>
    <property type="project" value="UniProtKB-UniRule"/>
</dbReference>
<comment type="similarity">
    <text evidence="4 11">Belongs to the MoeA family.</text>
</comment>
<dbReference type="SMART" id="SM00852">
    <property type="entry name" value="MoCF_biosynth"/>
    <property type="match status" value="1"/>
</dbReference>
<comment type="function">
    <text evidence="2 11">Catalyzes the insertion of molybdate into adenylated molybdopterin with the concomitant release of AMP.</text>
</comment>
<dbReference type="Proteomes" id="UP000013167">
    <property type="component" value="Unassembled WGS sequence"/>
</dbReference>
<dbReference type="Gene3D" id="3.40.980.10">
    <property type="entry name" value="MoaB/Mog-like domain"/>
    <property type="match status" value="1"/>
</dbReference>
<evidence type="ECO:0000256" key="2">
    <source>
        <dbReference type="ARBA" id="ARBA00002901"/>
    </source>
</evidence>
<dbReference type="EC" id="2.10.1.1" evidence="11"/>
<sequence>MMRSVEEHLAAVLSLATPLPVETVPVSEARGRVVAASAVAVLDLPSFDNSAMDGYAVRAADVPAAGVRVAVVDDIAAGDTRRLSLPPGGAMRIMTGAPLPEGADAIVPVEASDGGTTTVAFTEVPGVGQHVRWVGEDVRAGDEVVSAGVSVTPGVVALLAAAGIAEVAVHRRPRVAVFSTGDELVPLGTTPGFGQIVDSNQVMLGELVRAAGAELVHSGHLPDDPDLVRAAFADPPGDADLVLTSGGVSMGAHDVVKEVLLAAGTVDFVKVAMRPGMPQGAGHIGGRPIVTLPGNPVSSFVSFHVFVLPLLRRLAGQPAAASLGEEVGAGVVEAAVAWRSVQGKVEFTRVRVAGGAATPMTGQGSHMLGALGAANALAVVPPACAAVEVGQRLSVIRLLGSEVGS</sequence>
<comment type="catalytic activity">
    <reaction evidence="10">
        <text>adenylyl-molybdopterin + molybdate = Mo-molybdopterin + AMP + H(+)</text>
        <dbReference type="Rhea" id="RHEA:35047"/>
        <dbReference type="ChEBI" id="CHEBI:15378"/>
        <dbReference type="ChEBI" id="CHEBI:36264"/>
        <dbReference type="ChEBI" id="CHEBI:62727"/>
        <dbReference type="ChEBI" id="CHEBI:71302"/>
        <dbReference type="ChEBI" id="CHEBI:456215"/>
        <dbReference type="EC" id="2.10.1.1"/>
    </reaction>
</comment>
<keyword evidence="14" id="KW-1185">Reference proteome</keyword>
<evidence type="ECO:0000256" key="8">
    <source>
        <dbReference type="ARBA" id="ARBA00022842"/>
    </source>
</evidence>
<evidence type="ECO:0000256" key="4">
    <source>
        <dbReference type="ARBA" id="ARBA00010763"/>
    </source>
</evidence>
<dbReference type="RefSeq" id="WP_010850496.1">
    <property type="nucleotide sequence ID" value="NZ_HF570956.1"/>
</dbReference>
<evidence type="ECO:0000256" key="7">
    <source>
        <dbReference type="ARBA" id="ARBA00022723"/>
    </source>
</evidence>
<dbReference type="Pfam" id="PF00994">
    <property type="entry name" value="MoCF_biosynth"/>
    <property type="match status" value="1"/>
</dbReference>
<reference evidence="13 14" key="1">
    <citation type="journal article" date="2013" name="ISME J.">
        <title>A metabolic model for members of the genus Tetrasphaera involved in enhanced biological phosphorus removal.</title>
        <authorList>
            <person name="Kristiansen R."/>
            <person name="Nguyen H.T.T."/>
            <person name="Saunders A.M."/>
            <person name="Nielsen J.L."/>
            <person name="Wimmer R."/>
            <person name="Le V.Q."/>
            <person name="McIlroy S.J."/>
            <person name="Petrovski S."/>
            <person name="Seviour R.J."/>
            <person name="Calteau A."/>
            <person name="Nielsen K.L."/>
            <person name="Nielsen P.H."/>
        </authorList>
    </citation>
    <scope>NUCLEOTIDE SEQUENCE [LARGE SCALE GENOMIC DNA]</scope>
    <source>
        <strain evidence="13 14">Lp2</strain>
    </source>
</reference>
<dbReference type="NCBIfam" id="NF045515">
    <property type="entry name" value="Glp_gephyrin"/>
    <property type="match status" value="1"/>
</dbReference>
<name>N0E133_9MICO</name>
<dbReference type="GO" id="GO:0061599">
    <property type="term" value="F:molybdopterin molybdotransferase activity"/>
    <property type="evidence" value="ECO:0007669"/>
    <property type="project" value="UniProtKB-UniRule"/>
</dbReference>
<protein>
    <recommendedName>
        <fullName evidence="11">Molybdopterin molybdenumtransferase</fullName>
        <ecNumber evidence="11">2.10.1.1</ecNumber>
    </recommendedName>
</protein>